<evidence type="ECO:0000256" key="2">
    <source>
        <dbReference type="ARBA" id="ARBA00012180"/>
    </source>
</evidence>
<evidence type="ECO:0000256" key="1">
    <source>
        <dbReference type="ARBA" id="ARBA00010879"/>
    </source>
</evidence>
<protein>
    <recommendedName>
        <fullName evidence="2">ribonuclease H</fullName>
        <ecNumber evidence="2">3.1.26.4</ecNumber>
    </recommendedName>
</protein>
<sequence>MGISARPSAAGSPTSEGSEPEVPPPPKIDTDDTIYQVQEVVNSRICGHELLMQMTYRRVQHVRDMYPADTQLAIVTSGWNSSVVAGVVDMEFCVRKKDGSLHLCIDYRELNCKSIPDCHPIPRVQDMLNSLSGSAWFSVLDQGKAHHQWFVEEGSRSFTAFITPWGLYEWVRIPFGQSSAPAEFQHSMEECLLGLRDDTCLPYLDDNLIHIQKEQRRAKHGYDRKIHGADLQPGNKVLVRNCGERGGPGKLRSYWEDRVHVVTKRKYEDGPVYVVKPECGPGVARVPHRNMLLPCDFLPVDNSCHEKSKTQSKRKRDTHQVDMGNEEDSEDDNDWRSLTKMLTKQLAESTSQLRLEEDELLLRGMGEELDQQLDDEQAMPTVETCEEGNRSSEKVAHVLEDETEMAEGYKRPHQMRRTMVARQCFTCHKETLAEGARGVPRPAERHNLSSVSWVFPGASSRWGMMGTPLQGDVPEASETYARATTTAPFRCGGAAALLRAPPG</sequence>
<dbReference type="InterPro" id="IPR053134">
    <property type="entry name" value="RNA-dir_DNA_polymerase"/>
</dbReference>
<dbReference type="InterPro" id="IPR043128">
    <property type="entry name" value="Rev_trsase/Diguanyl_cyclase"/>
</dbReference>
<dbReference type="Proteomes" id="UP001274896">
    <property type="component" value="Unassembled WGS sequence"/>
</dbReference>
<feature type="compositionally biased region" description="Acidic residues" evidence="3">
    <location>
        <begin position="324"/>
        <end position="333"/>
    </location>
</feature>
<name>A0AAE0PVQ1_9TELE</name>
<reference evidence="5" key="1">
    <citation type="submission" date="2023-06" db="EMBL/GenBank/DDBJ databases">
        <title>Male Hemibagrus guttatus genome.</title>
        <authorList>
            <person name="Bian C."/>
        </authorList>
    </citation>
    <scope>NUCLEOTIDE SEQUENCE</scope>
    <source>
        <strain evidence="5">Male_cb2023</strain>
        <tissue evidence="5">Muscle</tissue>
    </source>
</reference>
<proteinExistence type="inferred from homology"/>
<dbReference type="InterPro" id="IPR000477">
    <property type="entry name" value="RT_dom"/>
</dbReference>
<feature type="region of interest" description="Disordered" evidence="3">
    <location>
        <begin position="306"/>
        <end position="334"/>
    </location>
</feature>
<feature type="region of interest" description="Disordered" evidence="3">
    <location>
        <begin position="1"/>
        <end position="29"/>
    </location>
</feature>
<gene>
    <name evidence="5" type="ORF">QTP70_004269</name>
</gene>
<dbReference type="EC" id="3.1.26.4" evidence="2"/>
<comment type="similarity">
    <text evidence="1">Belongs to the beta type-B retroviral polymerase family. HERV class-II K(HML-2) pol subfamily.</text>
</comment>
<dbReference type="PANTHER" id="PTHR24559:SF444">
    <property type="entry name" value="REVERSE TRANSCRIPTASE DOMAIN-CONTAINING PROTEIN"/>
    <property type="match status" value="1"/>
</dbReference>
<dbReference type="PANTHER" id="PTHR24559">
    <property type="entry name" value="TRANSPOSON TY3-I GAG-POL POLYPROTEIN"/>
    <property type="match status" value="1"/>
</dbReference>
<organism evidence="5 6">
    <name type="scientific">Hemibagrus guttatus</name>
    <dbReference type="NCBI Taxonomy" id="175788"/>
    <lineage>
        <taxon>Eukaryota</taxon>
        <taxon>Metazoa</taxon>
        <taxon>Chordata</taxon>
        <taxon>Craniata</taxon>
        <taxon>Vertebrata</taxon>
        <taxon>Euteleostomi</taxon>
        <taxon>Actinopterygii</taxon>
        <taxon>Neopterygii</taxon>
        <taxon>Teleostei</taxon>
        <taxon>Ostariophysi</taxon>
        <taxon>Siluriformes</taxon>
        <taxon>Bagridae</taxon>
        <taxon>Hemibagrus</taxon>
    </lineage>
</organism>
<evidence type="ECO:0000256" key="3">
    <source>
        <dbReference type="SAM" id="MobiDB-lite"/>
    </source>
</evidence>
<dbReference type="CDD" id="cd01647">
    <property type="entry name" value="RT_LTR"/>
    <property type="match status" value="1"/>
</dbReference>
<dbReference type="Gene3D" id="3.30.70.270">
    <property type="match status" value="1"/>
</dbReference>
<dbReference type="Pfam" id="PF00078">
    <property type="entry name" value="RVT_1"/>
    <property type="match status" value="1"/>
</dbReference>
<evidence type="ECO:0000259" key="4">
    <source>
        <dbReference type="Pfam" id="PF00078"/>
    </source>
</evidence>
<accession>A0AAE0PVQ1</accession>
<evidence type="ECO:0000313" key="6">
    <source>
        <dbReference type="Proteomes" id="UP001274896"/>
    </source>
</evidence>
<evidence type="ECO:0000313" key="5">
    <source>
        <dbReference type="EMBL" id="KAK3508730.1"/>
    </source>
</evidence>
<dbReference type="SUPFAM" id="SSF56672">
    <property type="entry name" value="DNA/RNA polymerases"/>
    <property type="match status" value="1"/>
</dbReference>
<dbReference type="GO" id="GO:0004523">
    <property type="term" value="F:RNA-DNA hybrid ribonuclease activity"/>
    <property type="evidence" value="ECO:0007669"/>
    <property type="project" value="UniProtKB-EC"/>
</dbReference>
<dbReference type="EMBL" id="JAUCMX010000027">
    <property type="protein sequence ID" value="KAK3508730.1"/>
    <property type="molecule type" value="Genomic_DNA"/>
</dbReference>
<dbReference type="InterPro" id="IPR043502">
    <property type="entry name" value="DNA/RNA_pol_sf"/>
</dbReference>
<keyword evidence="6" id="KW-1185">Reference proteome</keyword>
<dbReference type="AlphaFoldDB" id="A0AAE0PVQ1"/>
<comment type="caution">
    <text evidence="5">The sequence shown here is derived from an EMBL/GenBank/DDBJ whole genome shotgun (WGS) entry which is preliminary data.</text>
</comment>
<feature type="domain" description="Reverse transcriptase" evidence="4">
    <location>
        <begin position="94"/>
        <end position="218"/>
    </location>
</feature>
<dbReference type="Gene3D" id="3.10.10.10">
    <property type="entry name" value="HIV Type 1 Reverse Transcriptase, subunit A, domain 1"/>
    <property type="match status" value="1"/>
</dbReference>